<organism evidence="1 2">
    <name type="scientific">Pedobacter boryungensis</name>
    <dbReference type="NCBI Taxonomy" id="869962"/>
    <lineage>
        <taxon>Bacteria</taxon>
        <taxon>Pseudomonadati</taxon>
        <taxon>Bacteroidota</taxon>
        <taxon>Sphingobacteriia</taxon>
        <taxon>Sphingobacteriales</taxon>
        <taxon>Sphingobacteriaceae</taxon>
        <taxon>Pedobacter</taxon>
    </lineage>
</organism>
<name>A0ABX2DGF8_9SPHI</name>
<protein>
    <recommendedName>
        <fullName evidence="3">VCBS repeat-containing protein</fullName>
    </recommendedName>
</protein>
<comment type="caution">
    <text evidence="1">The sequence shown here is derived from an EMBL/GenBank/DDBJ whole genome shotgun (WGS) entry which is preliminary data.</text>
</comment>
<proteinExistence type="predicted"/>
<reference evidence="1 2" key="1">
    <citation type="submission" date="2020-05" db="EMBL/GenBank/DDBJ databases">
        <title>Description of Pedobacter foliorum sp. nov.</title>
        <authorList>
            <person name="Qi S."/>
            <person name="Carlier A."/>
            <person name="Cnockaert M."/>
            <person name="Vandamme P."/>
        </authorList>
    </citation>
    <scope>NUCLEOTIDE SEQUENCE [LARGE SCALE GENOMIC DNA]</scope>
    <source>
        <strain evidence="1 2">LMG 31300</strain>
    </source>
</reference>
<dbReference type="RefSeq" id="WP_173273990.1">
    <property type="nucleotide sequence ID" value="NZ_JABMKV010000005.1"/>
</dbReference>
<dbReference type="Proteomes" id="UP000762110">
    <property type="component" value="Unassembled WGS sequence"/>
</dbReference>
<accession>A0ABX2DGF8</accession>
<dbReference type="EMBL" id="JABMKV010000005">
    <property type="protein sequence ID" value="NQX33155.1"/>
    <property type="molecule type" value="Genomic_DNA"/>
</dbReference>
<evidence type="ECO:0000313" key="1">
    <source>
        <dbReference type="EMBL" id="NQX33155.1"/>
    </source>
</evidence>
<evidence type="ECO:0008006" key="3">
    <source>
        <dbReference type="Google" id="ProtNLM"/>
    </source>
</evidence>
<evidence type="ECO:0000313" key="2">
    <source>
        <dbReference type="Proteomes" id="UP000762110"/>
    </source>
</evidence>
<sequence length="217" mass="25416">MKSFFLFTTFFLWISLGLFYFCFPNQKMHAIHLQKISTNKLQGKRLKISGYFNGQEEETISESYISLKTGKETFKVQDLNNKANNLRLIRLSNPSTRLYSSLGKRKYYALSNSPFQAGLTLLENCGDINDDGVDEIGYMINWLDDSQLNTYHILKFDDNVYQEILSFQVHETLSFDPERLFNNGKVFEKLTDKSICYLEYGNDGEFHKREHSFKNKQ</sequence>
<gene>
    <name evidence="1" type="ORF">HQN85_15565</name>
</gene>
<keyword evidence="2" id="KW-1185">Reference proteome</keyword>